<proteinExistence type="predicted"/>
<evidence type="ECO:0000313" key="1">
    <source>
        <dbReference type="EMBL" id="KPV54917.1"/>
    </source>
</evidence>
<name>A0A0N8PT97_9CHLR</name>
<sequence length="71" mass="8043">MIILSRDGSLTTEGTHERAIRQVKDTIEVPEDLVTQQPDLIDRIFTFAFDVLDLQTIDLRIRPVSLAGHPD</sequence>
<protein>
    <submittedName>
        <fullName evidence="1">Uncharacterized protein</fullName>
    </submittedName>
</protein>
<evidence type="ECO:0000313" key="2">
    <source>
        <dbReference type="Proteomes" id="UP000050509"/>
    </source>
</evidence>
<comment type="caution">
    <text evidence="1">The sequence shown here is derived from an EMBL/GenBank/DDBJ whole genome shotgun (WGS) entry which is preliminary data.</text>
</comment>
<accession>A0A0N8PT97</accession>
<organism evidence="1 2">
    <name type="scientific">Kouleothrix aurantiaca</name>
    <dbReference type="NCBI Taxonomy" id="186479"/>
    <lineage>
        <taxon>Bacteria</taxon>
        <taxon>Bacillati</taxon>
        <taxon>Chloroflexota</taxon>
        <taxon>Chloroflexia</taxon>
        <taxon>Chloroflexales</taxon>
        <taxon>Roseiflexineae</taxon>
        <taxon>Roseiflexaceae</taxon>
        <taxon>Kouleothrix</taxon>
    </lineage>
</organism>
<dbReference type="Proteomes" id="UP000050509">
    <property type="component" value="Unassembled WGS sequence"/>
</dbReference>
<dbReference type="AlphaFoldDB" id="A0A0N8PT97"/>
<keyword evidence="2" id="KW-1185">Reference proteome</keyword>
<reference evidence="1 2" key="1">
    <citation type="submission" date="2015-09" db="EMBL/GenBank/DDBJ databases">
        <title>Draft genome sequence of Kouleothrix aurantiaca JCM 19913.</title>
        <authorList>
            <person name="Hemp J."/>
        </authorList>
    </citation>
    <scope>NUCLEOTIDE SEQUENCE [LARGE SCALE GENOMIC DNA]</scope>
    <source>
        <strain evidence="1 2">COM-B</strain>
    </source>
</reference>
<gene>
    <name evidence="1" type="ORF">SE17_00845</name>
</gene>
<dbReference type="EMBL" id="LJCR01000007">
    <property type="protein sequence ID" value="KPV54917.1"/>
    <property type="molecule type" value="Genomic_DNA"/>
</dbReference>